<reference evidence="2 3" key="1">
    <citation type="submission" date="2016-04" db="EMBL/GenBank/DDBJ databases">
        <title>Draft genome sequence of freshwater magnetotactic bacteria Magnetospirillum marisnigri SP-1 and Magnetospirillum moscoviense BB-1.</title>
        <authorList>
            <person name="Koziaeva V."/>
            <person name="Dziuba M.V."/>
            <person name="Ivanov T.M."/>
            <person name="Kuznetsov B."/>
            <person name="Grouzdev D.S."/>
        </authorList>
    </citation>
    <scope>NUCLEOTIDE SEQUENCE [LARGE SCALE GENOMIC DNA]</scope>
    <source>
        <strain evidence="2 3">SP-1</strain>
    </source>
</reference>
<comment type="caution">
    <text evidence="2">The sequence shown here is derived from an EMBL/GenBank/DDBJ whole genome shotgun (WGS) entry which is preliminary data.</text>
</comment>
<dbReference type="OrthoDB" id="7330802at2"/>
<evidence type="ECO:0000256" key="1">
    <source>
        <dbReference type="SAM" id="MobiDB-lite"/>
    </source>
</evidence>
<dbReference type="EMBL" id="LWQT01000082">
    <property type="protein sequence ID" value="OAN47166.1"/>
    <property type="molecule type" value="Genomic_DNA"/>
</dbReference>
<accession>A0A178MF53</accession>
<name>A0A178MF53_9PROT</name>
<sequence>MPGTVAYEKVMADIGLLEQCFGYFRASRDKFIQVLVDAEQRQVNDDNAKLSCGRTLNEVVAMIVRSAAFRYFRLRVVERKSPQRPKEPVGVLARALSSLGLRRSMPAPEAASRAEQLYKAIRQYLLYEWQVPLVPAYSQLSPADVSRLGPRIVELRSPEDLLVAAGRRAPPTVVPAATAAPCAPSPVEQWSVRPKTAEPPTNLSDLLTPDGSRLRMEALSGLLGEPAVLEASGNAEQTAAVTSALAAVGRVLVKSLVSDLGLDKRQLAVCLLSAQNAMPPSAFEQLARASENDAAMLRFMLAVRRAKLTVQSSLPDCAAIIAAAVKPK</sequence>
<evidence type="ECO:0000313" key="2">
    <source>
        <dbReference type="EMBL" id="OAN47166.1"/>
    </source>
</evidence>
<organism evidence="2 3">
    <name type="scientific">Paramagnetospirillum marisnigri</name>
    <dbReference type="NCBI Taxonomy" id="1285242"/>
    <lineage>
        <taxon>Bacteria</taxon>
        <taxon>Pseudomonadati</taxon>
        <taxon>Pseudomonadota</taxon>
        <taxon>Alphaproteobacteria</taxon>
        <taxon>Rhodospirillales</taxon>
        <taxon>Magnetospirillaceae</taxon>
        <taxon>Paramagnetospirillum</taxon>
    </lineage>
</organism>
<dbReference type="RefSeq" id="WP_068494609.1">
    <property type="nucleotide sequence ID" value="NZ_LWQT01000082.1"/>
</dbReference>
<gene>
    <name evidence="2" type="ORF">A6A04_20410</name>
</gene>
<keyword evidence="3" id="KW-1185">Reference proteome</keyword>
<evidence type="ECO:0000313" key="3">
    <source>
        <dbReference type="Proteomes" id="UP000078428"/>
    </source>
</evidence>
<dbReference type="AlphaFoldDB" id="A0A178MF53"/>
<proteinExistence type="predicted"/>
<dbReference type="Proteomes" id="UP000078428">
    <property type="component" value="Unassembled WGS sequence"/>
</dbReference>
<feature type="region of interest" description="Disordered" evidence="1">
    <location>
        <begin position="185"/>
        <end position="209"/>
    </location>
</feature>
<protein>
    <submittedName>
        <fullName evidence="2">Uncharacterized protein</fullName>
    </submittedName>
</protein>